<evidence type="ECO:0000313" key="3">
    <source>
        <dbReference type="Proteomes" id="UP001265746"/>
    </source>
</evidence>
<organism evidence="2 3">
    <name type="scientific">Phomopsis amygdali</name>
    <name type="common">Fusicoccum amygdali</name>
    <dbReference type="NCBI Taxonomy" id="1214568"/>
    <lineage>
        <taxon>Eukaryota</taxon>
        <taxon>Fungi</taxon>
        <taxon>Dikarya</taxon>
        <taxon>Ascomycota</taxon>
        <taxon>Pezizomycotina</taxon>
        <taxon>Sordariomycetes</taxon>
        <taxon>Sordariomycetidae</taxon>
        <taxon>Diaporthales</taxon>
        <taxon>Diaporthaceae</taxon>
        <taxon>Diaporthe</taxon>
    </lineage>
</organism>
<comment type="caution">
    <text evidence="2">The sequence shown here is derived from an EMBL/GenBank/DDBJ whole genome shotgun (WGS) entry which is preliminary data.</text>
</comment>
<proteinExistence type="predicted"/>
<dbReference type="AlphaFoldDB" id="A0AAD9SIE8"/>
<sequence length="527" mass="59968">MSFHTPNPAPAPAIVSSPISTMKAEVNLEIVEHLIDGGNMSKQDPKPDLTADARRNLNNLCLVSKEWRIFASHILYRSVEIADLHTLSLFVRTINTRPELGKRVRSLFLSPKICSGCGPGFAIDVGQRLHSVLAVTTNLRLLYLNLEECRTCWYNSNPTTFHYAGTDVGYDYFFFLVTWHIQGAGTFLSQLTDFYFTSNDIPYRYCIFFTLPSLRRVVSVRDTGQWETILNDAHGIGPHYPQVTELVLRSSAIVPSQVHRICECFPNLTVLRLRNNPQKTNQLYDPSDFEQNSEQDSEQHPEKDPEQVKLGQRNLSRGLARLTTLAKLELQLDYPKPEASKQINFPVHLGPYGGITRLRGLHNLRDLTIGMHHLMRFRGPRGEFQAQPLPPTVLPDRLVNLRLYTCLSCWNNKLRHFKKDLPSDPAYAGQSTLDFVKSLAGMLSLSSNLRSLEAVSVYSKTAWWLSFGVDYRTVKHDEEEVGQTWNAGGFEEYCGISRFETGGREIHFRAYETDDLDCGRDHPYDEV</sequence>
<accession>A0AAD9SIE8</accession>
<name>A0AAD9SIE8_PHOAM</name>
<keyword evidence="3" id="KW-1185">Reference proteome</keyword>
<feature type="compositionally biased region" description="Basic and acidic residues" evidence="1">
    <location>
        <begin position="297"/>
        <end position="307"/>
    </location>
</feature>
<evidence type="ECO:0000256" key="1">
    <source>
        <dbReference type="SAM" id="MobiDB-lite"/>
    </source>
</evidence>
<feature type="compositionally biased region" description="Acidic residues" evidence="1">
    <location>
        <begin position="287"/>
        <end position="296"/>
    </location>
</feature>
<dbReference type="Proteomes" id="UP001265746">
    <property type="component" value="Unassembled WGS sequence"/>
</dbReference>
<reference evidence="2" key="1">
    <citation type="submission" date="2023-06" db="EMBL/GenBank/DDBJ databases">
        <authorList>
            <person name="Noh H."/>
        </authorList>
    </citation>
    <scope>NUCLEOTIDE SEQUENCE</scope>
    <source>
        <strain evidence="2">DUCC20226</strain>
    </source>
</reference>
<gene>
    <name evidence="2" type="ORF">N8I77_006776</name>
</gene>
<dbReference type="EMBL" id="JAUJFL010000003">
    <property type="protein sequence ID" value="KAK2608148.1"/>
    <property type="molecule type" value="Genomic_DNA"/>
</dbReference>
<evidence type="ECO:0000313" key="2">
    <source>
        <dbReference type="EMBL" id="KAK2608148.1"/>
    </source>
</evidence>
<feature type="region of interest" description="Disordered" evidence="1">
    <location>
        <begin position="281"/>
        <end position="308"/>
    </location>
</feature>
<protein>
    <submittedName>
        <fullName evidence="2">Uncharacterized protein</fullName>
    </submittedName>
</protein>